<sequence length="474" mass="53007">MRGDLGCVRFQFFFAPRFMVWGSYFAPEVDRARDTLRQVEDPFTVLPNHNSRVNQWRLFFPIIGYVFNLGDRPFLTLPFLGCLVTLSYIAALFRKHPFSLPETLLATMLMAMLPWYFVSTGWLAYFDSWLVLGLLVAAFSRNRWALLAACLVTPWIDERFVLGFPIVLLVRVALVDKASGLTKQQRSELLWMIGATLVYPVIRALALLSGNDPVTQPYASEHTSSVFAVPVSTFVAGLWQGYRVMWLFVGVFIAFAYRRFGGLAFAFACFLVVGTAFGSLVIAGDMHRSLQMLLPALVVGVIHAKVIWQRAFVGALAAAVVMMVLLPASHRLWFENYPIGRLSQELLREPPDDEELMNRGIARASQLLSEGDTRGAVMIADDLVDRLEFPVTGLLFRADLHADLGELADAEADVRRAIELAPNSPHCHFAYGVLLIEMEKRGEALDEFKKAAELGGPQWSGYADSTAAIRMLSR</sequence>
<reference evidence="2 3" key="1">
    <citation type="journal article" date="2013" name="Mar. Genomics">
        <title>Expression of sulfatases in Rhodopirellula baltica and the diversity of sulfatases in the genus Rhodopirellula.</title>
        <authorList>
            <person name="Wegner C.E."/>
            <person name="Richter-Heitmann T."/>
            <person name="Klindworth A."/>
            <person name="Klockow C."/>
            <person name="Richter M."/>
            <person name="Achstetter T."/>
            <person name="Glockner F.O."/>
            <person name="Harder J."/>
        </authorList>
    </citation>
    <scope>NUCLEOTIDE SEQUENCE [LARGE SCALE GENOMIC DNA]</scope>
    <source>
        <strain evidence="2 3">SM1</strain>
    </source>
</reference>
<keyword evidence="1" id="KW-0472">Membrane</keyword>
<feature type="transmembrane region" description="Helical" evidence="1">
    <location>
        <begin position="228"/>
        <end position="256"/>
    </location>
</feature>
<name>M5RRF9_9BACT</name>
<feature type="transmembrane region" description="Helical" evidence="1">
    <location>
        <begin position="189"/>
        <end position="208"/>
    </location>
</feature>
<feature type="transmembrane region" description="Helical" evidence="1">
    <location>
        <begin position="315"/>
        <end position="334"/>
    </location>
</feature>
<dbReference type="AlphaFoldDB" id="M5RRF9"/>
<evidence type="ECO:0000313" key="2">
    <source>
        <dbReference type="EMBL" id="EMI21870.1"/>
    </source>
</evidence>
<organism evidence="2 3">
    <name type="scientific">Rhodopirellula maiorica SM1</name>
    <dbReference type="NCBI Taxonomy" id="1265738"/>
    <lineage>
        <taxon>Bacteria</taxon>
        <taxon>Pseudomonadati</taxon>
        <taxon>Planctomycetota</taxon>
        <taxon>Planctomycetia</taxon>
        <taxon>Pirellulales</taxon>
        <taxon>Pirellulaceae</taxon>
        <taxon>Novipirellula</taxon>
    </lineage>
</organism>
<feature type="transmembrane region" description="Helical" evidence="1">
    <location>
        <begin position="74"/>
        <end position="93"/>
    </location>
</feature>
<dbReference type="PATRIC" id="fig|1265738.3.peg.1195"/>
<dbReference type="Proteomes" id="UP000011991">
    <property type="component" value="Unassembled WGS sequence"/>
</dbReference>
<dbReference type="InterPro" id="IPR011990">
    <property type="entry name" value="TPR-like_helical_dom_sf"/>
</dbReference>
<dbReference type="SUPFAM" id="SSF48452">
    <property type="entry name" value="TPR-like"/>
    <property type="match status" value="1"/>
</dbReference>
<evidence type="ECO:0000313" key="3">
    <source>
        <dbReference type="Proteomes" id="UP000011991"/>
    </source>
</evidence>
<evidence type="ECO:0000256" key="1">
    <source>
        <dbReference type="SAM" id="Phobius"/>
    </source>
</evidence>
<feature type="transmembrane region" description="Helical" evidence="1">
    <location>
        <begin position="105"/>
        <end position="125"/>
    </location>
</feature>
<protein>
    <submittedName>
        <fullName evidence="2">Membrane protein</fullName>
    </submittedName>
</protein>
<comment type="caution">
    <text evidence="2">The sequence shown here is derived from an EMBL/GenBank/DDBJ whole genome shotgun (WGS) entry which is preliminary data.</text>
</comment>
<dbReference type="Gene3D" id="1.25.40.10">
    <property type="entry name" value="Tetratricopeptide repeat domain"/>
    <property type="match status" value="1"/>
</dbReference>
<keyword evidence="1" id="KW-1133">Transmembrane helix</keyword>
<dbReference type="EMBL" id="ANOG01000181">
    <property type="protein sequence ID" value="EMI21870.1"/>
    <property type="molecule type" value="Genomic_DNA"/>
</dbReference>
<gene>
    <name evidence="2" type="ORF">RMSM_01199</name>
</gene>
<keyword evidence="1" id="KW-0812">Transmembrane</keyword>
<accession>M5RRF9</accession>
<keyword evidence="3" id="KW-1185">Reference proteome</keyword>
<proteinExistence type="predicted"/>
<feature type="transmembrane region" description="Helical" evidence="1">
    <location>
        <begin position="263"/>
        <end position="283"/>
    </location>
</feature>